<organism evidence="1 2">
    <name type="scientific">Microbacterium phage Percival</name>
    <dbReference type="NCBI Taxonomy" id="2201439"/>
    <lineage>
        <taxon>Viruses</taxon>
        <taxon>Duplodnaviria</taxon>
        <taxon>Heunggongvirae</taxon>
        <taxon>Uroviricota</taxon>
        <taxon>Caudoviricetes</taxon>
        <taxon>Casidaviridae</taxon>
        <taxon>Percivalvirus</taxon>
        <taxon>Percivalvirus percival</taxon>
    </lineage>
</organism>
<keyword evidence="2" id="KW-1185">Reference proteome</keyword>
<name>A0A2Z4Q7D0_9CAUD</name>
<dbReference type="Proteomes" id="UP000250990">
    <property type="component" value="Segment"/>
</dbReference>
<sequence>MTAPAIRFPDPQRATRDALRVLLPLYALDASVSMSRPDMAEGVPLPRPHIRVRSGAPIRTSPVSASADVRLTVFADDEGAAMALAADVEALALAELSSDALLGFGALSGPVPGTDTDTGRPIALVSLSARLRPHHLLRKD</sequence>
<evidence type="ECO:0000313" key="1">
    <source>
        <dbReference type="EMBL" id="AWY05699.1"/>
    </source>
</evidence>
<gene>
    <name evidence="1" type="primary">11</name>
    <name evidence="1" type="ORF">PBI_PERCIVAL_11</name>
</gene>
<evidence type="ECO:0000313" key="2">
    <source>
        <dbReference type="Proteomes" id="UP000250990"/>
    </source>
</evidence>
<accession>A0A2Z4Q7D0</accession>
<proteinExistence type="predicted"/>
<dbReference type="EMBL" id="MH271308">
    <property type="protein sequence ID" value="AWY05699.1"/>
    <property type="molecule type" value="Genomic_DNA"/>
</dbReference>
<protein>
    <submittedName>
        <fullName evidence="1">Tail terminator</fullName>
    </submittedName>
</protein>
<reference evidence="2" key="1">
    <citation type="submission" date="2018-04" db="EMBL/GenBank/DDBJ databases">
        <authorList>
            <person name="Go L.Y."/>
            <person name="Mitchell J.A."/>
        </authorList>
    </citation>
    <scope>NUCLEOTIDE SEQUENCE [LARGE SCALE GENOMIC DNA]</scope>
</reference>